<dbReference type="OrthoDB" id="7820973at2"/>
<organism evidence="2 3">
    <name type="scientific">Pollutimonas harenae</name>
    <dbReference type="NCBI Taxonomy" id="657015"/>
    <lineage>
        <taxon>Bacteria</taxon>
        <taxon>Pseudomonadati</taxon>
        <taxon>Pseudomonadota</taxon>
        <taxon>Betaproteobacteria</taxon>
        <taxon>Burkholderiales</taxon>
        <taxon>Alcaligenaceae</taxon>
        <taxon>Pollutimonas</taxon>
    </lineage>
</organism>
<dbReference type="RefSeq" id="WP_130037196.1">
    <property type="nucleotide sequence ID" value="NZ_JACCEV010000001.1"/>
</dbReference>
<protein>
    <submittedName>
        <fullName evidence="2">Alpha/beta fold hydrolase</fullName>
    </submittedName>
</protein>
<dbReference type="InterPro" id="IPR029058">
    <property type="entry name" value="AB_hydrolase_fold"/>
</dbReference>
<dbReference type="PANTHER" id="PTHR43194:SF5">
    <property type="entry name" value="PIMELOYL-[ACYL-CARRIER PROTEIN] METHYL ESTER ESTERASE"/>
    <property type="match status" value="1"/>
</dbReference>
<dbReference type="AlphaFoldDB" id="A0A853H0H2"/>
<keyword evidence="2" id="KW-0378">Hydrolase</keyword>
<feature type="domain" description="AB hydrolase-1" evidence="1">
    <location>
        <begin position="67"/>
        <end position="258"/>
    </location>
</feature>
<sequence>MNKPPACTVRFGSFYAGGRSLHITNEPIRSIAFTESASYQYDPNGLFHIEQAYVQFFIPAQQRHPLPLVLLHGGGMSGTMWEQTPDGRNGWAQTFVEQGHAVYIVDNIERGRAGWAPFPGVWPDTPIIRSAEEAWTLFRLGEAVGFAERIPFAGQRFPVQHMESFGAFSVPRWLSNNDTAVDTFCAALDRIGPCIVLAHSHGGEVAFRAAAQRPDIVRGMIAVEPSGFCHEKNVSELGLAACLFVYGDYLDQTPLWRDLTSQAAAFKNTLRNAGINTHWCELPEKGITGNSHMLMMDNNNDVIARDIARWIQDSI</sequence>
<dbReference type="InterPro" id="IPR050228">
    <property type="entry name" value="Carboxylesterase_BioH"/>
</dbReference>
<comment type="caution">
    <text evidence="2">The sequence shown here is derived from an EMBL/GenBank/DDBJ whole genome shotgun (WGS) entry which is preliminary data.</text>
</comment>
<dbReference type="Gene3D" id="3.40.50.1820">
    <property type="entry name" value="alpha/beta hydrolase"/>
    <property type="match status" value="1"/>
</dbReference>
<proteinExistence type="predicted"/>
<dbReference type="InterPro" id="IPR000073">
    <property type="entry name" value="AB_hydrolase_1"/>
</dbReference>
<dbReference type="SUPFAM" id="SSF53474">
    <property type="entry name" value="alpha/beta-Hydrolases"/>
    <property type="match status" value="1"/>
</dbReference>
<dbReference type="PANTHER" id="PTHR43194">
    <property type="entry name" value="HYDROLASE ALPHA/BETA FOLD FAMILY"/>
    <property type="match status" value="1"/>
</dbReference>
<evidence type="ECO:0000259" key="1">
    <source>
        <dbReference type="Pfam" id="PF00561"/>
    </source>
</evidence>
<dbReference type="Proteomes" id="UP000554144">
    <property type="component" value="Unassembled WGS sequence"/>
</dbReference>
<name>A0A853H0H2_9BURK</name>
<dbReference type="GO" id="GO:0016787">
    <property type="term" value="F:hydrolase activity"/>
    <property type="evidence" value="ECO:0007669"/>
    <property type="project" value="UniProtKB-KW"/>
</dbReference>
<evidence type="ECO:0000313" key="2">
    <source>
        <dbReference type="EMBL" id="NYT85209.1"/>
    </source>
</evidence>
<dbReference type="EMBL" id="JACCEV010000001">
    <property type="protein sequence ID" value="NYT85209.1"/>
    <property type="molecule type" value="Genomic_DNA"/>
</dbReference>
<dbReference type="Pfam" id="PF00561">
    <property type="entry name" value="Abhydrolase_1"/>
    <property type="match status" value="1"/>
</dbReference>
<evidence type="ECO:0000313" key="3">
    <source>
        <dbReference type="Proteomes" id="UP000554144"/>
    </source>
</evidence>
<accession>A0A853H0H2</accession>
<reference evidence="2 3" key="1">
    <citation type="submission" date="2020-07" db="EMBL/GenBank/DDBJ databases">
        <title>Taxonomic revisions and descriptions of new bacterial species based on genomic comparisons in the high-G+C-content subgroup of the family Alcaligenaceae.</title>
        <authorList>
            <person name="Szabo A."/>
            <person name="Felfoldi T."/>
        </authorList>
    </citation>
    <scope>NUCLEOTIDE SEQUENCE [LARGE SCALE GENOMIC DNA]</scope>
    <source>
        <strain evidence="2 3">DSM 25667</strain>
    </source>
</reference>
<keyword evidence="3" id="KW-1185">Reference proteome</keyword>
<gene>
    <name evidence="2" type="ORF">H0A62_06295</name>
</gene>